<feature type="transmembrane region" description="Helical" evidence="1">
    <location>
        <begin position="197"/>
        <end position="218"/>
    </location>
</feature>
<keyword evidence="1" id="KW-0472">Membrane</keyword>
<dbReference type="Proteomes" id="UP000319499">
    <property type="component" value="Unassembled WGS sequence"/>
</dbReference>
<name>A0A563DBI1_9FLAO</name>
<dbReference type="GO" id="GO:0016747">
    <property type="term" value="F:acyltransferase activity, transferring groups other than amino-acyl groups"/>
    <property type="evidence" value="ECO:0007669"/>
    <property type="project" value="InterPro"/>
</dbReference>
<reference evidence="3 4" key="1">
    <citation type="submission" date="2019-02" db="EMBL/GenBank/DDBJ databases">
        <title>Apibacter muscae sp. nov.: a novel member of the house fly microbiota.</title>
        <authorList>
            <person name="Park R."/>
        </authorList>
    </citation>
    <scope>NUCLEOTIDE SEQUENCE [LARGE SCALE GENOMIC DNA]</scope>
    <source>
        <strain evidence="3 4">AL1</strain>
    </source>
</reference>
<feature type="transmembrane region" description="Helical" evidence="1">
    <location>
        <begin position="272"/>
        <end position="291"/>
    </location>
</feature>
<dbReference type="OrthoDB" id="754271at2"/>
<dbReference type="InterPro" id="IPR002656">
    <property type="entry name" value="Acyl_transf_3_dom"/>
</dbReference>
<evidence type="ECO:0000256" key="1">
    <source>
        <dbReference type="SAM" id="Phobius"/>
    </source>
</evidence>
<feature type="transmembrane region" description="Helical" evidence="1">
    <location>
        <begin position="162"/>
        <end position="185"/>
    </location>
</feature>
<sequence>MKNQREMGIDNLRFAMVVLVIALHAAMTFMDYVPEWWYVINPKRSLGFTYLVVILDTFPMTVLFFLSGYFAPNSLKKRGTLSFIRNKTIHIAIPWMLGVLFVAPFFSRLTMSAYGYPSIPFISFYLNDFLGVFYQQAHYWFLGVLFLFFIIYAWASPKKIKLLNIASSWMIFFTIFLTAVAYFLSTRYYKPANGWTNVGYLLYFQPARFMGYFLMFFLGIYAQNKHWFKVNGWKPSLKIFLSISFISMVGVIIIQMNLLNNITDVQKQIAEAIFYSLASVSLTILLITLCMRVHGSVQKIIHFFSPYSYGIYWLHQIILMLILQFLLNINIPIFIKWFLSIVITIFISTILTKYVLKKLLIFKKMF</sequence>
<feature type="transmembrane region" description="Helical" evidence="1">
    <location>
        <begin position="92"/>
        <end position="117"/>
    </location>
</feature>
<dbReference type="PANTHER" id="PTHR36927:SF1">
    <property type="entry name" value="MDO-LIKE PROTEIN"/>
    <property type="match status" value="1"/>
</dbReference>
<organism evidence="3 4">
    <name type="scientific">Apibacter muscae</name>
    <dbReference type="NCBI Taxonomy" id="2509004"/>
    <lineage>
        <taxon>Bacteria</taxon>
        <taxon>Pseudomonadati</taxon>
        <taxon>Bacteroidota</taxon>
        <taxon>Flavobacteriia</taxon>
        <taxon>Flavobacteriales</taxon>
        <taxon>Weeksellaceae</taxon>
        <taxon>Apibacter</taxon>
    </lineage>
</organism>
<feature type="transmembrane region" description="Helical" evidence="1">
    <location>
        <begin position="137"/>
        <end position="155"/>
    </location>
</feature>
<evidence type="ECO:0000259" key="2">
    <source>
        <dbReference type="Pfam" id="PF01757"/>
    </source>
</evidence>
<dbReference type="PANTHER" id="PTHR36927">
    <property type="entry name" value="BLR4337 PROTEIN"/>
    <property type="match status" value="1"/>
</dbReference>
<protein>
    <submittedName>
        <fullName evidence="3">Acyltransferase</fullName>
    </submittedName>
</protein>
<feature type="transmembrane region" description="Helical" evidence="1">
    <location>
        <begin position="337"/>
        <end position="356"/>
    </location>
</feature>
<keyword evidence="1" id="KW-1133">Transmembrane helix</keyword>
<dbReference type="EMBL" id="SELH01000023">
    <property type="protein sequence ID" value="TWP27293.1"/>
    <property type="molecule type" value="Genomic_DNA"/>
</dbReference>
<dbReference type="AlphaFoldDB" id="A0A563DBI1"/>
<keyword evidence="3" id="KW-0012">Acyltransferase</keyword>
<feature type="domain" description="Acyltransferase 3" evidence="2">
    <location>
        <begin position="8"/>
        <end position="352"/>
    </location>
</feature>
<comment type="caution">
    <text evidence="3">The sequence shown here is derived from an EMBL/GenBank/DDBJ whole genome shotgun (WGS) entry which is preliminary data.</text>
</comment>
<keyword evidence="1" id="KW-0812">Transmembrane</keyword>
<dbReference type="Pfam" id="PF01757">
    <property type="entry name" value="Acyl_transf_3"/>
    <property type="match status" value="1"/>
</dbReference>
<evidence type="ECO:0000313" key="4">
    <source>
        <dbReference type="Proteomes" id="UP000319499"/>
    </source>
</evidence>
<feature type="transmembrane region" description="Helical" evidence="1">
    <location>
        <begin position="50"/>
        <end position="71"/>
    </location>
</feature>
<gene>
    <name evidence="3" type="ORF">ETU09_07555</name>
</gene>
<keyword evidence="4" id="KW-1185">Reference proteome</keyword>
<accession>A0A563DBI1</accession>
<feature type="transmembrane region" description="Helical" evidence="1">
    <location>
        <begin position="312"/>
        <end position="331"/>
    </location>
</feature>
<feature type="transmembrane region" description="Helical" evidence="1">
    <location>
        <begin position="12"/>
        <end position="30"/>
    </location>
</feature>
<feature type="transmembrane region" description="Helical" evidence="1">
    <location>
        <begin position="239"/>
        <end position="260"/>
    </location>
</feature>
<keyword evidence="3" id="KW-0808">Transferase</keyword>
<evidence type="ECO:0000313" key="3">
    <source>
        <dbReference type="EMBL" id="TWP27293.1"/>
    </source>
</evidence>
<dbReference type="InterPro" id="IPR050623">
    <property type="entry name" value="Glucan_succinyl_AcylTrfase"/>
</dbReference>
<proteinExistence type="predicted"/>
<dbReference type="RefSeq" id="WP_146292901.1">
    <property type="nucleotide sequence ID" value="NZ_SELH01000023.1"/>
</dbReference>